<feature type="transmembrane region" description="Helical" evidence="7">
    <location>
        <begin position="81"/>
        <end position="101"/>
    </location>
</feature>
<dbReference type="Pfam" id="PF07690">
    <property type="entry name" value="MFS_1"/>
    <property type="match status" value="1"/>
</dbReference>
<feature type="transmembrane region" description="Helical" evidence="7">
    <location>
        <begin position="108"/>
        <end position="126"/>
    </location>
</feature>
<dbReference type="Pfam" id="PF00083">
    <property type="entry name" value="Sugar_tr"/>
    <property type="match status" value="1"/>
</dbReference>
<evidence type="ECO:0000313" key="10">
    <source>
        <dbReference type="Proteomes" id="UP001445335"/>
    </source>
</evidence>
<dbReference type="AlphaFoldDB" id="A0AAW1QKI2"/>
<dbReference type="InterPro" id="IPR011701">
    <property type="entry name" value="MFS"/>
</dbReference>
<dbReference type="Gene3D" id="1.20.1250.20">
    <property type="entry name" value="MFS general substrate transporter like domains"/>
    <property type="match status" value="1"/>
</dbReference>
<feature type="transmembrane region" description="Helical" evidence="7">
    <location>
        <begin position="375"/>
        <end position="396"/>
    </location>
</feature>
<feature type="transmembrane region" description="Helical" evidence="7">
    <location>
        <begin position="402"/>
        <end position="421"/>
    </location>
</feature>
<protein>
    <recommendedName>
        <fullName evidence="8">Major facilitator superfamily (MFS) profile domain-containing protein</fullName>
    </recommendedName>
</protein>
<dbReference type="InterPro" id="IPR005829">
    <property type="entry name" value="Sugar_transporter_CS"/>
</dbReference>
<feature type="transmembrane region" description="Helical" evidence="7">
    <location>
        <begin position="41"/>
        <end position="61"/>
    </location>
</feature>
<dbReference type="PANTHER" id="PTHR23511">
    <property type="entry name" value="SYNAPTIC VESICLE GLYCOPROTEIN 2"/>
    <property type="match status" value="1"/>
</dbReference>
<dbReference type="GO" id="GO:0022857">
    <property type="term" value="F:transmembrane transporter activity"/>
    <property type="evidence" value="ECO:0007669"/>
    <property type="project" value="InterPro"/>
</dbReference>
<feature type="transmembrane region" description="Helical" evidence="7">
    <location>
        <begin position="194"/>
        <end position="215"/>
    </location>
</feature>
<comment type="caution">
    <text evidence="9">The sequence shown here is derived from an EMBL/GenBank/DDBJ whole genome shotgun (WGS) entry which is preliminary data.</text>
</comment>
<feature type="transmembrane region" description="Helical" evidence="7">
    <location>
        <begin position="132"/>
        <end position="154"/>
    </location>
</feature>
<feature type="transmembrane region" description="Helical" evidence="7">
    <location>
        <begin position="166"/>
        <end position="188"/>
    </location>
</feature>
<comment type="subcellular location">
    <subcellularLocation>
        <location evidence="1">Membrane</location>
        <topology evidence="1">Multi-pass membrane protein</topology>
    </subcellularLocation>
</comment>
<evidence type="ECO:0000256" key="2">
    <source>
        <dbReference type="ARBA" id="ARBA00022448"/>
    </source>
</evidence>
<dbReference type="PROSITE" id="PS00216">
    <property type="entry name" value="SUGAR_TRANSPORT_1"/>
    <property type="match status" value="1"/>
</dbReference>
<feature type="domain" description="Major facilitator superfamily (MFS) profile" evidence="8">
    <location>
        <begin position="43"/>
        <end position="490"/>
    </location>
</feature>
<keyword evidence="2" id="KW-0813">Transport</keyword>
<feature type="compositionally biased region" description="Polar residues" evidence="6">
    <location>
        <begin position="521"/>
        <end position="535"/>
    </location>
</feature>
<evidence type="ECO:0000256" key="7">
    <source>
        <dbReference type="SAM" id="Phobius"/>
    </source>
</evidence>
<dbReference type="GO" id="GO:0016020">
    <property type="term" value="C:membrane"/>
    <property type="evidence" value="ECO:0007669"/>
    <property type="project" value="UniProtKB-SubCell"/>
</dbReference>
<sequence length="535" mass="55536">MREEEAEQLGGSLISENNGDDCETYTVGEAIDQIGFGRFQVVLLLYCGCAWAADAMEMMLLSFLGPAVRCEWGLTPSQEGLITSVVFLGTMAGATLWGRLADACGRRVGFFGTAVFTFAFGLASAGSPNYPFLLAFRGLVGLGLGGAPVAFALYLEFAPSRHRGALLVALQAFWTIGSMVEAALAWGVLTRLGWRWLLALSSIPLLALTVLYPVLPESPFFLAATGRTSAAAAVLQHMARANGRPLPPLTLQAHPLPTVGKGARGPAPPNGAAAGRSSAALEAWKRVAAPVVRLLSPALRRTSLLLLLIWFTNALNYYGLVLLTTTLNASDESACRNGRLRLEPSALAQIFIASTAELPGLLLAAMVMDLIGRKWSLAGGLLLVAVFTAGLLGAAGSTLTTALLFCARAASMGAFAILYVYTPEAYPTTARTFALGCNNAMSRVGALLAPFLAVDLASRSTAAAHGAEGIIAGACFVAAAATAALPLETRGCQLTVTGEPGEGAKLCGKPGAPRNAGMPSAHNNASLPRNSATLV</sequence>
<evidence type="ECO:0000256" key="3">
    <source>
        <dbReference type="ARBA" id="ARBA00022692"/>
    </source>
</evidence>
<feature type="transmembrane region" description="Helical" evidence="7">
    <location>
        <begin position="347"/>
        <end position="368"/>
    </location>
</feature>
<evidence type="ECO:0000256" key="5">
    <source>
        <dbReference type="ARBA" id="ARBA00023136"/>
    </source>
</evidence>
<dbReference type="PROSITE" id="PS50850">
    <property type="entry name" value="MFS"/>
    <property type="match status" value="1"/>
</dbReference>
<keyword evidence="3 7" id="KW-0812">Transmembrane</keyword>
<dbReference type="Proteomes" id="UP001445335">
    <property type="component" value="Unassembled WGS sequence"/>
</dbReference>
<evidence type="ECO:0000313" key="9">
    <source>
        <dbReference type="EMBL" id="KAK9821616.1"/>
    </source>
</evidence>
<dbReference type="InterPro" id="IPR036259">
    <property type="entry name" value="MFS_trans_sf"/>
</dbReference>
<dbReference type="InterPro" id="IPR020846">
    <property type="entry name" value="MFS_dom"/>
</dbReference>
<proteinExistence type="predicted"/>
<keyword evidence="10" id="KW-1185">Reference proteome</keyword>
<keyword evidence="4 7" id="KW-1133">Transmembrane helix</keyword>
<reference evidence="9 10" key="1">
    <citation type="journal article" date="2024" name="Nat. Commun.">
        <title>Phylogenomics reveals the evolutionary origins of lichenization in chlorophyte algae.</title>
        <authorList>
            <person name="Puginier C."/>
            <person name="Libourel C."/>
            <person name="Otte J."/>
            <person name="Skaloud P."/>
            <person name="Haon M."/>
            <person name="Grisel S."/>
            <person name="Petersen M."/>
            <person name="Berrin J.G."/>
            <person name="Delaux P.M."/>
            <person name="Dal Grande F."/>
            <person name="Keller J."/>
        </authorList>
    </citation>
    <scope>NUCLEOTIDE SEQUENCE [LARGE SCALE GENOMIC DNA]</scope>
    <source>
        <strain evidence="9 10">SAG 245.80</strain>
    </source>
</reference>
<evidence type="ECO:0000256" key="4">
    <source>
        <dbReference type="ARBA" id="ARBA00022989"/>
    </source>
</evidence>
<dbReference type="EMBL" id="JALJOU010000099">
    <property type="protein sequence ID" value="KAK9821616.1"/>
    <property type="molecule type" value="Genomic_DNA"/>
</dbReference>
<dbReference type="PANTHER" id="PTHR23511:SF5">
    <property type="entry name" value="MAJOR FACILITATOR-TYPE TRANSPORTER HXNZ-RELATED"/>
    <property type="match status" value="1"/>
</dbReference>
<gene>
    <name evidence="9" type="ORF">WJX81_008270</name>
</gene>
<evidence type="ECO:0000256" key="1">
    <source>
        <dbReference type="ARBA" id="ARBA00004141"/>
    </source>
</evidence>
<feature type="transmembrane region" description="Helical" evidence="7">
    <location>
        <begin position="304"/>
        <end position="327"/>
    </location>
</feature>
<feature type="region of interest" description="Disordered" evidence="6">
    <location>
        <begin position="505"/>
        <end position="535"/>
    </location>
</feature>
<name>A0AAW1QKI2_9CHLO</name>
<dbReference type="SUPFAM" id="SSF103473">
    <property type="entry name" value="MFS general substrate transporter"/>
    <property type="match status" value="1"/>
</dbReference>
<evidence type="ECO:0000259" key="8">
    <source>
        <dbReference type="PROSITE" id="PS50850"/>
    </source>
</evidence>
<organism evidence="9 10">
    <name type="scientific">Elliptochloris bilobata</name>
    <dbReference type="NCBI Taxonomy" id="381761"/>
    <lineage>
        <taxon>Eukaryota</taxon>
        <taxon>Viridiplantae</taxon>
        <taxon>Chlorophyta</taxon>
        <taxon>core chlorophytes</taxon>
        <taxon>Trebouxiophyceae</taxon>
        <taxon>Trebouxiophyceae incertae sedis</taxon>
        <taxon>Elliptochloris clade</taxon>
        <taxon>Elliptochloris</taxon>
    </lineage>
</organism>
<dbReference type="InterPro" id="IPR005828">
    <property type="entry name" value="MFS_sugar_transport-like"/>
</dbReference>
<evidence type="ECO:0000256" key="6">
    <source>
        <dbReference type="SAM" id="MobiDB-lite"/>
    </source>
</evidence>
<keyword evidence="5 7" id="KW-0472">Membrane</keyword>
<accession>A0AAW1QKI2</accession>